<dbReference type="Proteomes" id="UP000030651">
    <property type="component" value="Unassembled WGS sequence"/>
</dbReference>
<sequence length="442" mass="51027">MPSWLASRMVTILIEKSYTGWQASLAVHRIHVIHELQTRKTMEMLLSDDKYAMHQAFERRQIGPRDRFLNTNGDECTLSQLALLFGAWRISNHLLSLLHDTLERPPFGINWQRRVLDEERLHELQTLVKRDNFGVHVRFQLLGNFDGNLLAFDSIRRQIWSDDHFYSDSFRNHRIQFAWFLAISANAMAPTFFRHALSPHGILRARDMYTGRLHLGYWDDTLLHALALGVGSAALHGQETSKKWALVASEVLPLVDNYHELAPVAAGDKFRTPLFASLFISLIPWPTPKAQNRSRNVSLSKRLQHMETGIKAWLQVLKDAGVNLQEYGERERELFNLESYERGFQMYSGEEVSWCDYLRRDLVLIGFQHGQEVNDWKLWWSEHTDVYAGDFWNLIESSVGSSDQRVPGAWVEDQESEIIQMSGTVGESCSDKTTTDACAMQY</sequence>
<protein>
    <submittedName>
        <fullName evidence="1">Uncharacterized protein</fullName>
    </submittedName>
</protein>
<dbReference type="GeneID" id="19277144"/>
<name>W3WSH0_PESFW</name>
<dbReference type="EMBL" id="KI912117">
    <property type="protein sequence ID" value="ETS76744.1"/>
    <property type="molecule type" value="Genomic_DNA"/>
</dbReference>
<accession>W3WSH0</accession>
<gene>
    <name evidence="1" type="ORF">PFICI_12131</name>
</gene>
<evidence type="ECO:0000313" key="1">
    <source>
        <dbReference type="EMBL" id="ETS76744.1"/>
    </source>
</evidence>
<proteinExistence type="predicted"/>
<dbReference type="AlphaFoldDB" id="W3WSH0"/>
<dbReference type="RefSeq" id="XP_007838903.1">
    <property type="nucleotide sequence ID" value="XM_007840712.1"/>
</dbReference>
<dbReference type="HOGENOM" id="CLU_619797_0_0_1"/>
<dbReference type="OrthoDB" id="3200163at2759"/>
<reference evidence="2" key="1">
    <citation type="journal article" date="2015" name="BMC Genomics">
        <title>Genomic and transcriptomic analysis of the endophytic fungus Pestalotiopsis fici reveals its lifestyle and high potential for synthesis of natural products.</title>
        <authorList>
            <person name="Wang X."/>
            <person name="Zhang X."/>
            <person name="Liu L."/>
            <person name="Xiang M."/>
            <person name="Wang W."/>
            <person name="Sun X."/>
            <person name="Che Y."/>
            <person name="Guo L."/>
            <person name="Liu G."/>
            <person name="Guo L."/>
            <person name="Wang C."/>
            <person name="Yin W.B."/>
            <person name="Stadler M."/>
            <person name="Zhang X."/>
            <person name="Liu X."/>
        </authorList>
    </citation>
    <scope>NUCLEOTIDE SEQUENCE [LARGE SCALE GENOMIC DNA]</scope>
    <source>
        <strain evidence="2">W106-1 / CGMCC3.15140</strain>
    </source>
</reference>
<dbReference type="KEGG" id="pfy:PFICI_12131"/>
<evidence type="ECO:0000313" key="2">
    <source>
        <dbReference type="Proteomes" id="UP000030651"/>
    </source>
</evidence>
<dbReference type="InParanoid" id="W3WSH0"/>
<keyword evidence="2" id="KW-1185">Reference proteome</keyword>
<dbReference type="eggNOG" id="ENOG502R9DF">
    <property type="taxonomic scope" value="Eukaryota"/>
</dbReference>
<organism evidence="1 2">
    <name type="scientific">Pestalotiopsis fici (strain W106-1 / CGMCC3.15140)</name>
    <dbReference type="NCBI Taxonomy" id="1229662"/>
    <lineage>
        <taxon>Eukaryota</taxon>
        <taxon>Fungi</taxon>
        <taxon>Dikarya</taxon>
        <taxon>Ascomycota</taxon>
        <taxon>Pezizomycotina</taxon>
        <taxon>Sordariomycetes</taxon>
        <taxon>Xylariomycetidae</taxon>
        <taxon>Amphisphaeriales</taxon>
        <taxon>Sporocadaceae</taxon>
        <taxon>Pestalotiopsis</taxon>
    </lineage>
</organism>